<evidence type="ECO:0000313" key="3">
    <source>
        <dbReference type="Proteomes" id="UP000186684"/>
    </source>
</evidence>
<protein>
    <submittedName>
        <fullName evidence="2">Uncharacterized protein</fullName>
    </submittedName>
</protein>
<dbReference type="EMBL" id="FTOQ01000003">
    <property type="protein sequence ID" value="SIS78014.1"/>
    <property type="molecule type" value="Genomic_DNA"/>
</dbReference>
<organism evidence="2 3">
    <name type="scientific">Roseivivax lentus</name>
    <dbReference type="NCBI Taxonomy" id="633194"/>
    <lineage>
        <taxon>Bacteria</taxon>
        <taxon>Pseudomonadati</taxon>
        <taxon>Pseudomonadota</taxon>
        <taxon>Alphaproteobacteria</taxon>
        <taxon>Rhodobacterales</taxon>
        <taxon>Roseobacteraceae</taxon>
        <taxon>Roseivivax</taxon>
    </lineage>
</organism>
<keyword evidence="3" id="KW-1185">Reference proteome</keyword>
<accession>A0A1N7LW40</accession>
<dbReference type="STRING" id="633194.SAMN05421759_103206"/>
<gene>
    <name evidence="2" type="ORF">SAMN05421759_103206</name>
</gene>
<evidence type="ECO:0000256" key="1">
    <source>
        <dbReference type="SAM" id="MobiDB-lite"/>
    </source>
</evidence>
<name>A0A1N7LW40_9RHOB</name>
<feature type="region of interest" description="Disordered" evidence="1">
    <location>
        <begin position="1"/>
        <end position="33"/>
    </location>
</feature>
<proteinExistence type="predicted"/>
<feature type="compositionally biased region" description="Basic and acidic residues" evidence="1">
    <location>
        <begin position="1"/>
        <end position="16"/>
    </location>
</feature>
<dbReference type="Proteomes" id="UP000186684">
    <property type="component" value="Unassembled WGS sequence"/>
</dbReference>
<evidence type="ECO:0000313" key="2">
    <source>
        <dbReference type="EMBL" id="SIS78014.1"/>
    </source>
</evidence>
<reference evidence="3" key="1">
    <citation type="submission" date="2017-01" db="EMBL/GenBank/DDBJ databases">
        <authorList>
            <person name="Varghese N."/>
            <person name="Submissions S."/>
        </authorList>
    </citation>
    <scope>NUCLEOTIDE SEQUENCE [LARGE SCALE GENOMIC DNA]</scope>
    <source>
        <strain evidence="3">DSM 29430</strain>
    </source>
</reference>
<dbReference type="AlphaFoldDB" id="A0A1N7LW40"/>
<sequence length="33" mass="3802">MTRESRQDARRDDPGHAHVVTRTDATRRIGRAL</sequence>